<keyword evidence="7" id="KW-0805">Transcription regulation</keyword>
<dbReference type="PROSITE" id="PS51843">
    <property type="entry name" value="NR_LBD"/>
    <property type="match status" value="1"/>
</dbReference>
<evidence type="ECO:0008006" key="18">
    <source>
        <dbReference type="Google" id="ProtNLM"/>
    </source>
</evidence>
<keyword evidence="6 13" id="KW-1133">Transmembrane helix</keyword>
<reference evidence="16" key="1">
    <citation type="submission" date="2022-11" db="EMBL/GenBank/DDBJ databases">
        <authorList>
            <person name="Kikuchi T."/>
        </authorList>
    </citation>
    <scope>NUCLEOTIDE SEQUENCE</scope>
    <source>
        <strain evidence="16">PS1010</strain>
    </source>
</reference>
<dbReference type="GO" id="GO:0008270">
    <property type="term" value="F:zinc ion binding"/>
    <property type="evidence" value="ECO:0007669"/>
    <property type="project" value="UniProtKB-KW"/>
</dbReference>
<evidence type="ECO:0000313" key="17">
    <source>
        <dbReference type="Proteomes" id="UP001152747"/>
    </source>
</evidence>
<dbReference type="InterPro" id="IPR036719">
    <property type="entry name" value="Neuro-gated_channel_TM_sf"/>
</dbReference>
<comment type="caution">
    <text evidence="16">The sequence shown here is derived from an EMBL/GenBank/DDBJ whole genome shotgun (WGS) entry which is preliminary data.</text>
</comment>
<dbReference type="PRINTS" id="PR00047">
    <property type="entry name" value="STROIDFINGER"/>
</dbReference>
<organism evidence="16 17">
    <name type="scientific">Caenorhabditis angaria</name>
    <dbReference type="NCBI Taxonomy" id="860376"/>
    <lineage>
        <taxon>Eukaryota</taxon>
        <taxon>Metazoa</taxon>
        <taxon>Ecdysozoa</taxon>
        <taxon>Nematoda</taxon>
        <taxon>Chromadorea</taxon>
        <taxon>Rhabditida</taxon>
        <taxon>Rhabditina</taxon>
        <taxon>Rhabditomorpha</taxon>
        <taxon>Rhabditoidea</taxon>
        <taxon>Rhabditidae</taxon>
        <taxon>Peloderinae</taxon>
        <taxon>Caenorhabditis</taxon>
    </lineage>
</organism>
<dbReference type="InterPro" id="IPR035500">
    <property type="entry name" value="NHR-like_dom_sf"/>
</dbReference>
<gene>
    <name evidence="16" type="ORF">CAMP_LOCUS15850</name>
</gene>
<keyword evidence="8" id="KW-0238">DNA-binding</keyword>
<dbReference type="SMART" id="SM00399">
    <property type="entry name" value="ZnF_C4"/>
    <property type="match status" value="1"/>
</dbReference>
<dbReference type="FunFam" id="2.70.170.10:FF:000027">
    <property type="entry name" value="Ligand-Gated ion Channel"/>
    <property type="match status" value="3"/>
</dbReference>
<feature type="transmembrane region" description="Helical" evidence="13">
    <location>
        <begin position="956"/>
        <end position="975"/>
    </location>
</feature>
<feature type="transmembrane region" description="Helical" evidence="13">
    <location>
        <begin position="660"/>
        <end position="684"/>
    </location>
</feature>
<dbReference type="InterPro" id="IPR006029">
    <property type="entry name" value="Neurotrans-gated_channel_TM"/>
</dbReference>
<accession>A0A9P1IVV9</accession>
<dbReference type="Gene3D" id="1.10.565.10">
    <property type="entry name" value="Retinoid X Receptor"/>
    <property type="match status" value="1"/>
</dbReference>
<evidence type="ECO:0000256" key="10">
    <source>
        <dbReference type="ARBA" id="ARBA00023163"/>
    </source>
</evidence>
<evidence type="ECO:0000256" key="3">
    <source>
        <dbReference type="ARBA" id="ARBA00022723"/>
    </source>
</evidence>
<proteinExistence type="predicted"/>
<feature type="transmembrane region" description="Helical" evidence="13">
    <location>
        <begin position="630"/>
        <end position="648"/>
    </location>
</feature>
<dbReference type="GO" id="GO:0004888">
    <property type="term" value="F:transmembrane signaling receptor activity"/>
    <property type="evidence" value="ECO:0007669"/>
    <property type="project" value="InterPro"/>
</dbReference>
<evidence type="ECO:0000256" key="8">
    <source>
        <dbReference type="ARBA" id="ARBA00023125"/>
    </source>
</evidence>
<dbReference type="InterPro" id="IPR013088">
    <property type="entry name" value="Znf_NHR/GATA"/>
</dbReference>
<feature type="transmembrane region" description="Helical" evidence="13">
    <location>
        <begin position="987"/>
        <end position="1007"/>
    </location>
</feature>
<evidence type="ECO:0000256" key="5">
    <source>
        <dbReference type="ARBA" id="ARBA00022833"/>
    </source>
</evidence>
<dbReference type="SMART" id="SM00430">
    <property type="entry name" value="HOLI"/>
    <property type="match status" value="1"/>
</dbReference>
<dbReference type="Gene3D" id="2.70.170.10">
    <property type="entry name" value="Neurotransmitter-gated ion-channel ligand-binding domain"/>
    <property type="match status" value="3"/>
</dbReference>
<dbReference type="Pfam" id="PF00104">
    <property type="entry name" value="Hormone_recep"/>
    <property type="match status" value="1"/>
</dbReference>
<dbReference type="SUPFAM" id="SSF63712">
    <property type="entry name" value="Nicotinic receptor ligand binding domain-like"/>
    <property type="match status" value="3"/>
</dbReference>
<dbReference type="InterPro" id="IPR038050">
    <property type="entry name" value="Neuro_actylchol_rec"/>
</dbReference>
<dbReference type="Gene3D" id="1.20.58.390">
    <property type="entry name" value="Neurotransmitter-gated ion-channel transmembrane domain"/>
    <property type="match status" value="3"/>
</dbReference>
<dbReference type="InterPro" id="IPR006201">
    <property type="entry name" value="Neur_channel"/>
</dbReference>
<dbReference type="PROSITE" id="PS51030">
    <property type="entry name" value="NUCLEAR_REC_DBD_2"/>
    <property type="match status" value="1"/>
</dbReference>
<evidence type="ECO:0000256" key="9">
    <source>
        <dbReference type="ARBA" id="ARBA00023136"/>
    </source>
</evidence>
<dbReference type="InterPro" id="IPR036734">
    <property type="entry name" value="Neur_chan_lig-bd_sf"/>
</dbReference>
<dbReference type="GO" id="GO:0016020">
    <property type="term" value="C:membrane"/>
    <property type="evidence" value="ECO:0007669"/>
    <property type="project" value="UniProtKB-SubCell"/>
</dbReference>
<feature type="transmembrane region" description="Helical" evidence="13">
    <location>
        <begin position="1244"/>
        <end position="1266"/>
    </location>
</feature>
<sequence length="1364" mass="158268">MKNRKYCAVCHQLGDGTHFGAIVCKACAAFFKRTTTLKLDFKCRKENEKCVIKMSSRDSCKKCRYLKCLAVGMKLLSEDQTVSLCDSSSLDCVPSCSPRSPKFDTKLDQFQTPTLFKLYSNYQKLCSTRFNLHYRNISNSSPRPCTHEEFQKIYIEDVKLQNIFLEESYDEYKNMGNLEKQRVFKHFFVTFMMTEMGFRTHSEGRYNNFVVANGDYIDLKSLDTFYHKPDENRRCKPTDAVRIYQPAFTQMKRNIVDPFSEKKLSIIEFLALVSLSVWNESIDNNPTEFYQNCQSVKEKTIRDLITYYEQDINEPDPLFRLGSILMLLPSIERSIQLFVQHVEFKNMFQCYAFHQRLYEIIHDTLTKEQDEAYDSFMENQDRLTKDLFQNYNPDFTTIYTLRSSNSVNLSDSSHPPPLNMNFKCRNIKLVDVVEREEKVSFLFDWIAEWEDRRLRWNPADYGGIEHFYTLQKNVWKPEITVSDAHDIVDFQPESQKIAWINSNGTVGFYLSIIVSVICELDVYRFPRDTHTCSVNIMFHAYFKNEYHITNEPVDLPEPASQLGNGEFQILAINTSTQISPPGDADIQKINVTFRRNPGFYISLIMIPALFINVLSIVAVFVNVENIPEKLTIGLTNIMAMTFILSILADDLPKTKKIPLLAIYVILSLVIIVAAICCVVILKYVRKMKWYNLTRDQDESYDKFLENQDRLTKDLFKNYNPDFTTIYTLHSSKSINSSGYNHPPPLNLNFKCRMLKLIDVVEKEEKVTFLVDYLAEWQDRRLRWNPKDYDGIEHFYTLQKNIWIPEITIADAHNVIDFQPESQKIAWINSNGTVGFYVSAVVSVICQLDVYKFPRDIHTCSVNVMFHSYFKNEYQITNEQIDLSQPISELGNGEFQILSINTSTLIADPRNADIQKVNVTFQRNPGFYIALVIIPALFINVLSIVAVFVNIENIPEKFTIGLTNVMAMTFVLSILADDLPKTKKPPLLAIYVIISLVIIVAAICLIFNTHGLSVDENISYRRFLSEQKRLFKNLFEDYDADISALYTLTNSSFVDEYSIHPPKLTLYLQCRMMKLIDVVEKEEKVTFLFDYVVQWQDIRLQWDPNDYGGITHIYVQQKNIWIPEITLSDAHDVIDFQTDQQKTAWVYYNGSIGFYTSSVPSVICQMDVFKFPMDSHICSVNIQFHTYLLDEYKMINQPVNIPQPVGYLGNGEWKVEWVNATMWDTEGVVADIQQVQVKIKRNPGFYIALVIIPAFFINILTVFALFYKIEALPEKFSLGLTNIMAMTFIIAILADDLPKTKQIPLLAIYVIVSLVITIFSLFSIIILVKIKKLKCYEGGQKLKFEYVLMFVFQLANFVNFIVLFF</sequence>
<dbReference type="Pfam" id="PF00105">
    <property type="entry name" value="zf-C4"/>
    <property type="match status" value="1"/>
</dbReference>
<dbReference type="CDD" id="cd19051">
    <property type="entry name" value="LGIC_TM_cation"/>
    <property type="match status" value="3"/>
</dbReference>
<dbReference type="InterPro" id="IPR000536">
    <property type="entry name" value="Nucl_hrmn_rcpt_lig-bd"/>
</dbReference>
<dbReference type="InterPro" id="IPR001628">
    <property type="entry name" value="Znf_hrmn_rcpt"/>
</dbReference>
<keyword evidence="5" id="KW-0862">Zinc</keyword>
<dbReference type="InterPro" id="IPR018000">
    <property type="entry name" value="Neurotransmitter_ion_chnl_CS"/>
</dbReference>
<dbReference type="Pfam" id="PF02931">
    <property type="entry name" value="Neur_chan_LBD"/>
    <property type="match status" value="3"/>
</dbReference>
<feature type="transmembrane region" description="Helical" evidence="13">
    <location>
        <begin position="1341"/>
        <end position="1363"/>
    </location>
</feature>
<dbReference type="Pfam" id="PF02932">
    <property type="entry name" value="Neur_chan_memb"/>
    <property type="match status" value="3"/>
</dbReference>
<protein>
    <recommendedName>
        <fullName evidence="18">Nuclear receptor domain-containing protein</fullName>
    </recommendedName>
</protein>
<dbReference type="PANTHER" id="PTHR18945">
    <property type="entry name" value="NEUROTRANSMITTER GATED ION CHANNEL"/>
    <property type="match status" value="1"/>
</dbReference>
<feature type="transmembrane region" description="Helical" evidence="13">
    <location>
        <begin position="925"/>
        <end position="950"/>
    </location>
</feature>
<keyword evidence="4" id="KW-0863">Zinc-finger</keyword>
<evidence type="ECO:0000256" key="1">
    <source>
        <dbReference type="ARBA" id="ARBA00004141"/>
    </source>
</evidence>
<evidence type="ECO:0000256" key="4">
    <source>
        <dbReference type="ARBA" id="ARBA00022771"/>
    </source>
</evidence>
<evidence type="ECO:0000259" key="14">
    <source>
        <dbReference type="PROSITE" id="PS51030"/>
    </source>
</evidence>
<dbReference type="SUPFAM" id="SSF57716">
    <property type="entry name" value="Glucocorticoid receptor-like (DNA-binding domain)"/>
    <property type="match status" value="1"/>
</dbReference>
<dbReference type="OrthoDB" id="5797976at2759"/>
<feature type="transmembrane region" description="Helical" evidence="13">
    <location>
        <begin position="1275"/>
        <end position="1293"/>
    </location>
</feature>
<dbReference type="SUPFAM" id="SSF48508">
    <property type="entry name" value="Nuclear receptor ligand-binding domain"/>
    <property type="match status" value="1"/>
</dbReference>
<dbReference type="GO" id="GO:0043565">
    <property type="term" value="F:sequence-specific DNA binding"/>
    <property type="evidence" value="ECO:0007669"/>
    <property type="project" value="InterPro"/>
</dbReference>
<keyword evidence="9 13" id="KW-0472">Membrane</keyword>
<evidence type="ECO:0000256" key="12">
    <source>
        <dbReference type="ARBA" id="ARBA00023242"/>
    </source>
</evidence>
<dbReference type="Gene3D" id="3.30.50.10">
    <property type="entry name" value="Erythroid Transcription Factor GATA-1, subunit A"/>
    <property type="match status" value="1"/>
</dbReference>
<feature type="transmembrane region" description="Helical" evidence="13">
    <location>
        <begin position="1305"/>
        <end position="1329"/>
    </location>
</feature>
<comment type="subcellular location">
    <subcellularLocation>
        <location evidence="1">Membrane</location>
        <topology evidence="1">Multi-pass membrane protein</topology>
    </subcellularLocation>
</comment>
<evidence type="ECO:0000256" key="7">
    <source>
        <dbReference type="ARBA" id="ARBA00023015"/>
    </source>
</evidence>
<dbReference type="SUPFAM" id="SSF90112">
    <property type="entry name" value="Neurotransmitter-gated ion-channel transmembrane pore"/>
    <property type="match status" value="3"/>
</dbReference>
<keyword evidence="10" id="KW-0804">Transcription</keyword>
<dbReference type="GO" id="GO:0005230">
    <property type="term" value="F:extracellular ligand-gated monoatomic ion channel activity"/>
    <property type="evidence" value="ECO:0007669"/>
    <property type="project" value="InterPro"/>
</dbReference>
<dbReference type="PROSITE" id="PS00236">
    <property type="entry name" value="NEUROTR_ION_CHANNEL"/>
    <property type="match status" value="3"/>
</dbReference>
<name>A0A9P1IVV9_9PELO</name>
<feature type="domain" description="NR LBD" evidence="15">
    <location>
        <begin position="110"/>
        <end position="364"/>
    </location>
</feature>
<evidence type="ECO:0000256" key="2">
    <source>
        <dbReference type="ARBA" id="ARBA00022692"/>
    </source>
</evidence>
<dbReference type="GO" id="GO:0003700">
    <property type="term" value="F:DNA-binding transcription factor activity"/>
    <property type="evidence" value="ECO:0007669"/>
    <property type="project" value="InterPro"/>
</dbReference>
<dbReference type="Proteomes" id="UP001152747">
    <property type="component" value="Unassembled WGS sequence"/>
</dbReference>
<feature type="domain" description="Nuclear receptor" evidence="14">
    <location>
        <begin position="4"/>
        <end position="80"/>
    </location>
</feature>
<dbReference type="InterPro" id="IPR006202">
    <property type="entry name" value="Neur_chan_lig-bd"/>
</dbReference>
<dbReference type="EMBL" id="CANHGI010000005">
    <property type="protein sequence ID" value="CAI5453213.1"/>
    <property type="molecule type" value="Genomic_DNA"/>
</dbReference>
<keyword evidence="3" id="KW-0479">Metal-binding</keyword>
<keyword evidence="2 13" id="KW-0812">Transmembrane</keyword>
<dbReference type="PROSITE" id="PS00031">
    <property type="entry name" value="NUCLEAR_REC_DBD_1"/>
    <property type="match status" value="1"/>
</dbReference>
<evidence type="ECO:0000256" key="13">
    <source>
        <dbReference type="SAM" id="Phobius"/>
    </source>
</evidence>
<evidence type="ECO:0000259" key="15">
    <source>
        <dbReference type="PROSITE" id="PS51843"/>
    </source>
</evidence>
<keyword evidence="17" id="KW-1185">Reference proteome</keyword>
<feature type="transmembrane region" description="Helical" evidence="13">
    <location>
        <begin position="599"/>
        <end position="623"/>
    </location>
</feature>
<keyword evidence="11" id="KW-0675">Receptor</keyword>
<evidence type="ECO:0000313" key="16">
    <source>
        <dbReference type="EMBL" id="CAI5453213.1"/>
    </source>
</evidence>
<dbReference type="CDD" id="cd18989">
    <property type="entry name" value="LGIC_ECD_cation"/>
    <property type="match status" value="3"/>
</dbReference>
<evidence type="ECO:0000256" key="11">
    <source>
        <dbReference type="ARBA" id="ARBA00023170"/>
    </source>
</evidence>
<keyword evidence="12" id="KW-0539">Nucleus</keyword>
<evidence type="ECO:0000256" key="6">
    <source>
        <dbReference type="ARBA" id="ARBA00022989"/>
    </source>
</evidence>